<dbReference type="InterPro" id="IPR036397">
    <property type="entry name" value="RNaseH_sf"/>
</dbReference>
<dbReference type="InterPro" id="IPR025246">
    <property type="entry name" value="IS30-like_HTH"/>
</dbReference>
<evidence type="ECO:0000256" key="2">
    <source>
        <dbReference type="ARBA" id="ARBA00006363"/>
    </source>
</evidence>
<dbReference type="PANTHER" id="PTHR10948:SF23">
    <property type="entry name" value="TRANSPOSASE INSI FOR INSERTION SEQUENCE ELEMENT IS30A-RELATED"/>
    <property type="match status" value="1"/>
</dbReference>
<dbReference type="PROSITE" id="PS50994">
    <property type="entry name" value="INTEGRASE"/>
    <property type="match status" value="1"/>
</dbReference>
<protein>
    <submittedName>
        <fullName evidence="8">IS30 family transposase</fullName>
    </submittedName>
</protein>
<evidence type="ECO:0000256" key="6">
    <source>
        <dbReference type="SAM" id="MobiDB-lite"/>
    </source>
</evidence>
<gene>
    <name evidence="8" type="ORF">CLV71_11742</name>
</gene>
<dbReference type="PANTHER" id="PTHR10948">
    <property type="entry name" value="TRANSPOSASE"/>
    <property type="match status" value="1"/>
</dbReference>
<dbReference type="InterPro" id="IPR053392">
    <property type="entry name" value="Transposase_IS30-like"/>
</dbReference>
<evidence type="ECO:0000256" key="4">
    <source>
        <dbReference type="ARBA" id="ARBA00023125"/>
    </source>
</evidence>
<evidence type="ECO:0000259" key="7">
    <source>
        <dbReference type="PROSITE" id="PS50994"/>
    </source>
</evidence>
<dbReference type="Proteomes" id="UP000294927">
    <property type="component" value="Unassembled WGS sequence"/>
</dbReference>
<sequence length="519" mass="58077">MPAPKYTMEQKERFFELVDRGGTVRAAAAAAGVHESAAYTWLRNAGLTMQRATPRVYSAEDKAEFFRRLAVNPNVSAVAKGLGFPRVTCYAWAHRAGIFTSEARKVNPRREEFLRLRASGLSRADARKRVGADARSATDWDKGITIINRGRVYPGGRVVRYPEPIIDGVPERRTRAIGGSVDLNVVEKVIHARYLSLIEREQLQDLRRSGISIRQIAAEMGRAPSTISRELKRNTASPQGYMPHTAHRLSVRRRARPRQPKLVANVELRAYVQASLKKKWSPQQISNRLIKKFPDAPEMRVSTETIYQAIYVHARGELKRELGRQLRRGRAARKPRKQPDARRPRFVDPMKAISDRPAHVASREVPGHWEGDLIIGAAGGSAIATLVERSSRFVLLGHLGRERSADAVRDSLITTVAHLPDSLRGTLTWDQGAEMAEHKAFSIATNMDVYFADPGAPWQRGSNENTNGLLRQYFPKGTDLSAISTDDLKAVANELNERPRKTLDWDTPAERLTALLNAT</sequence>
<dbReference type="SUPFAM" id="SSF53098">
    <property type="entry name" value="Ribonuclease H-like"/>
    <property type="match status" value="1"/>
</dbReference>
<evidence type="ECO:0000256" key="3">
    <source>
        <dbReference type="ARBA" id="ARBA00022578"/>
    </source>
</evidence>
<dbReference type="Gene3D" id="3.30.420.10">
    <property type="entry name" value="Ribonuclease H-like superfamily/Ribonuclease H"/>
    <property type="match status" value="1"/>
</dbReference>
<dbReference type="Pfam" id="PF13936">
    <property type="entry name" value="HTH_38"/>
    <property type="match status" value="1"/>
</dbReference>
<dbReference type="InterPro" id="IPR051917">
    <property type="entry name" value="Transposase-Integrase"/>
</dbReference>
<dbReference type="EMBL" id="SOCP01000017">
    <property type="protein sequence ID" value="TDV42573.1"/>
    <property type="molecule type" value="Genomic_DNA"/>
</dbReference>
<keyword evidence="5" id="KW-0233">DNA recombination</keyword>
<comment type="function">
    <text evidence="1">Required for the transposition of the insertion element.</text>
</comment>
<keyword evidence="9" id="KW-1185">Reference proteome</keyword>
<accession>A0A4R7V009</accession>
<evidence type="ECO:0000256" key="1">
    <source>
        <dbReference type="ARBA" id="ARBA00002190"/>
    </source>
</evidence>
<dbReference type="Gene3D" id="1.10.10.60">
    <property type="entry name" value="Homeodomain-like"/>
    <property type="match status" value="1"/>
</dbReference>
<dbReference type="Pfam" id="PF00665">
    <property type="entry name" value="rve"/>
    <property type="match status" value="1"/>
</dbReference>
<organism evidence="8 9">
    <name type="scientific">Actinophytocola oryzae</name>
    <dbReference type="NCBI Taxonomy" id="502181"/>
    <lineage>
        <taxon>Bacteria</taxon>
        <taxon>Bacillati</taxon>
        <taxon>Actinomycetota</taxon>
        <taxon>Actinomycetes</taxon>
        <taxon>Pseudonocardiales</taxon>
        <taxon>Pseudonocardiaceae</taxon>
    </lineage>
</organism>
<dbReference type="GO" id="GO:0005829">
    <property type="term" value="C:cytosol"/>
    <property type="evidence" value="ECO:0007669"/>
    <property type="project" value="TreeGrafter"/>
</dbReference>
<evidence type="ECO:0000313" key="9">
    <source>
        <dbReference type="Proteomes" id="UP000294927"/>
    </source>
</evidence>
<dbReference type="NCBIfam" id="NF033563">
    <property type="entry name" value="transpos_IS30"/>
    <property type="match status" value="1"/>
</dbReference>
<name>A0A4R7V009_9PSEU</name>
<keyword evidence="4" id="KW-0238">DNA-binding</keyword>
<dbReference type="InterPro" id="IPR001584">
    <property type="entry name" value="Integrase_cat-core"/>
</dbReference>
<feature type="region of interest" description="Disordered" evidence="6">
    <location>
        <begin position="323"/>
        <end position="346"/>
    </location>
</feature>
<dbReference type="PROSITE" id="PS01043">
    <property type="entry name" value="TRANSPOSASE_IS30"/>
    <property type="match status" value="1"/>
</dbReference>
<evidence type="ECO:0000313" key="8">
    <source>
        <dbReference type="EMBL" id="TDV42573.1"/>
    </source>
</evidence>
<comment type="similarity">
    <text evidence="2">Belongs to the transposase IS30 family.</text>
</comment>
<comment type="caution">
    <text evidence="8">The sequence shown here is derived from an EMBL/GenBank/DDBJ whole genome shotgun (WGS) entry which is preliminary data.</text>
</comment>
<dbReference type="GO" id="GO:0015074">
    <property type="term" value="P:DNA integration"/>
    <property type="evidence" value="ECO:0007669"/>
    <property type="project" value="InterPro"/>
</dbReference>
<dbReference type="AlphaFoldDB" id="A0A4R7V009"/>
<evidence type="ECO:0000256" key="5">
    <source>
        <dbReference type="ARBA" id="ARBA00023172"/>
    </source>
</evidence>
<dbReference type="GO" id="GO:0006313">
    <property type="term" value="P:DNA transposition"/>
    <property type="evidence" value="ECO:0007669"/>
    <property type="project" value="InterPro"/>
</dbReference>
<proteinExistence type="inferred from homology"/>
<keyword evidence="3" id="KW-0815">Transposition</keyword>
<feature type="compositionally biased region" description="Basic residues" evidence="6">
    <location>
        <begin position="325"/>
        <end position="336"/>
    </location>
</feature>
<dbReference type="InterPro" id="IPR001598">
    <property type="entry name" value="Transposase_IS30_CS"/>
</dbReference>
<feature type="domain" description="Integrase catalytic" evidence="7">
    <location>
        <begin position="362"/>
        <end position="516"/>
    </location>
</feature>
<dbReference type="GO" id="GO:0004803">
    <property type="term" value="F:transposase activity"/>
    <property type="evidence" value="ECO:0007669"/>
    <property type="project" value="InterPro"/>
</dbReference>
<reference evidence="8 9" key="1">
    <citation type="submission" date="2019-03" db="EMBL/GenBank/DDBJ databases">
        <title>Genomic Encyclopedia of Archaeal and Bacterial Type Strains, Phase II (KMG-II): from individual species to whole genera.</title>
        <authorList>
            <person name="Goeker M."/>
        </authorList>
    </citation>
    <scope>NUCLEOTIDE SEQUENCE [LARGE SCALE GENOMIC DNA]</scope>
    <source>
        <strain evidence="8 9">DSM 45499</strain>
    </source>
</reference>
<dbReference type="InterPro" id="IPR012337">
    <property type="entry name" value="RNaseH-like_sf"/>
</dbReference>
<feature type="compositionally biased region" description="Basic and acidic residues" evidence="6">
    <location>
        <begin position="337"/>
        <end position="346"/>
    </location>
</feature>
<dbReference type="GO" id="GO:0003677">
    <property type="term" value="F:DNA binding"/>
    <property type="evidence" value="ECO:0007669"/>
    <property type="project" value="UniProtKB-KW"/>
</dbReference>